<evidence type="ECO:0000313" key="17">
    <source>
        <dbReference type="Proteomes" id="UP000256562"/>
    </source>
</evidence>
<dbReference type="SUPFAM" id="SSF50249">
    <property type="entry name" value="Nucleic acid-binding proteins"/>
    <property type="match status" value="1"/>
</dbReference>
<evidence type="ECO:0000256" key="10">
    <source>
        <dbReference type="ARBA" id="ARBA00022917"/>
    </source>
</evidence>
<dbReference type="NCBIfam" id="TIGR00499">
    <property type="entry name" value="lysS_bact"/>
    <property type="match status" value="1"/>
</dbReference>
<dbReference type="EMBL" id="QKXQ01000484">
    <property type="protein sequence ID" value="REH92438.1"/>
    <property type="molecule type" value="Genomic_DNA"/>
</dbReference>
<protein>
    <recommendedName>
        <fullName evidence="13">Lysine--tRNA ligase</fullName>
        <ecNumber evidence="13">6.1.1.6</ecNumber>
    </recommendedName>
    <alternativeName>
        <fullName evidence="13">Lysyl-tRNA synthetase</fullName>
        <shortName evidence="13">LysRS</shortName>
    </alternativeName>
</protein>
<dbReference type="Pfam" id="PF00152">
    <property type="entry name" value="tRNA-synt_2"/>
    <property type="match status" value="1"/>
</dbReference>
<keyword evidence="11 13" id="KW-0030">Aminoacyl-tRNA synthetase</keyword>
<dbReference type="InterPro" id="IPR018149">
    <property type="entry name" value="Lys-tRNA-synth_II_C"/>
</dbReference>
<gene>
    <name evidence="13 16" type="primary">lysS</name>
    <name evidence="16" type="ORF">DOS83_10345</name>
</gene>
<feature type="binding site" evidence="13">
    <location>
        <position position="413"/>
    </location>
    <ligand>
        <name>Mg(2+)</name>
        <dbReference type="ChEBI" id="CHEBI:18420"/>
        <label>2</label>
    </ligand>
</feature>
<dbReference type="PANTHER" id="PTHR42918:SF15">
    <property type="entry name" value="LYSINE--TRNA LIGASE, CHLOROPLASTIC_MITOCHONDRIAL"/>
    <property type="match status" value="1"/>
</dbReference>
<dbReference type="AlphaFoldDB" id="A0A3E0IMH2"/>
<dbReference type="InterPro" id="IPR045864">
    <property type="entry name" value="aa-tRNA-synth_II/BPL/LPL"/>
</dbReference>
<evidence type="ECO:0000256" key="8">
    <source>
        <dbReference type="ARBA" id="ARBA00022840"/>
    </source>
</evidence>
<dbReference type="GO" id="GO:0000049">
    <property type="term" value="F:tRNA binding"/>
    <property type="evidence" value="ECO:0007669"/>
    <property type="project" value="TreeGrafter"/>
</dbReference>
<dbReference type="InterPro" id="IPR006195">
    <property type="entry name" value="aa-tRNA-synth_II"/>
</dbReference>
<accession>A0A3E0IMH2</accession>
<dbReference type="RefSeq" id="WP_116094942.1">
    <property type="nucleotide sequence ID" value="NZ_CP094725.1"/>
</dbReference>
<comment type="catalytic activity">
    <reaction evidence="12 13 14">
        <text>tRNA(Lys) + L-lysine + ATP = L-lysyl-tRNA(Lys) + AMP + diphosphate</text>
        <dbReference type="Rhea" id="RHEA:20792"/>
        <dbReference type="Rhea" id="RHEA-COMP:9696"/>
        <dbReference type="Rhea" id="RHEA-COMP:9697"/>
        <dbReference type="ChEBI" id="CHEBI:30616"/>
        <dbReference type="ChEBI" id="CHEBI:32551"/>
        <dbReference type="ChEBI" id="CHEBI:33019"/>
        <dbReference type="ChEBI" id="CHEBI:78442"/>
        <dbReference type="ChEBI" id="CHEBI:78529"/>
        <dbReference type="ChEBI" id="CHEBI:456215"/>
        <dbReference type="EC" id="6.1.1.6"/>
    </reaction>
</comment>
<feature type="binding site" evidence="13">
    <location>
        <position position="413"/>
    </location>
    <ligand>
        <name>Mg(2+)</name>
        <dbReference type="ChEBI" id="CHEBI:18420"/>
        <label>1</label>
    </ligand>
</feature>
<dbReference type="GO" id="GO:0005524">
    <property type="term" value="F:ATP binding"/>
    <property type="evidence" value="ECO:0007669"/>
    <property type="project" value="UniProtKB-UniRule"/>
</dbReference>
<keyword evidence="9 13" id="KW-0460">Magnesium</keyword>
<dbReference type="InterPro" id="IPR012340">
    <property type="entry name" value="NA-bd_OB-fold"/>
</dbReference>
<evidence type="ECO:0000256" key="7">
    <source>
        <dbReference type="ARBA" id="ARBA00022741"/>
    </source>
</evidence>
<dbReference type="PROSITE" id="PS50862">
    <property type="entry name" value="AA_TRNA_LIGASE_II"/>
    <property type="match status" value="1"/>
</dbReference>
<evidence type="ECO:0000256" key="3">
    <source>
        <dbReference type="ARBA" id="ARBA00011738"/>
    </source>
</evidence>
<evidence type="ECO:0000256" key="11">
    <source>
        <dbReference type="ARBA" id="ARBA00023146"/>
    </source>
</evidence>
<dbReference type="PRINTS" id="PR00982">
    <property type="entry name" value="TRNASYNTHLYS"/>
</dbReference>
<feature type="binding site" evidence="13">
    <location>
        <position position="406"/>
    </location>
    <ligand>
        <name>Mg(2+)</name>
        <dbReference type="ChEBI" id="CHEBI:18420"/>
        <label>1</label>
    </ligand>
</feature>
<dbReference type="HAMAP" id="MF_00252">
    <property type="entry name" value="Lys_tRNA_synth_class2"/>
    <property type="match status" value="1"/>
</dbReference>
<sequence length="495" mass="56968">MTEEMNDQMQVRRQKLQELYDLGIDPFGEKFERTSNAATLKTDWDQFSKEELSEQEGESQTVIAGRLMTKRGKGKAGFAHIKDLSGQIQIYVRKDQVGEEQFDIWKSADLGDIVGIEGVMFKTNTGELSVKAKSFKLLSKALRPLPDKHHGLQDIEQRYRQRYLDLITNEESAETFINRSRILQEMRQYLNEQGFLEVETPMMHQIAGGAAARPFVTHHNALDATLYMRIAIELHLKRLIVGGLEKVYEIGRVFRNEGVSTRHNPEFTMIELYEAYADYEDIMNLTESLVAHVARKVLGTTTVQYGDQDINLEPKWRRLHIVDAVKEATGVDFFQVQSDEEAHALAKEHGIEVDKNMKYGHILNEFFEQKVEETLIQPTFIYGHPIEISPLAKKNPKDPRFTDRFELFIVGREHANAFTELNDPIDQRERFEAQLVEKEQGNDEAHEMDEDFIEALEYGMPPTGGLGIGIDRLVMLLTNSPSIRDVLLFPYMRQK</sequence>
<comment type="subcellular location">
    <subcellularLocation>
        <location evidence="1 13">Cytoplasm</location>
    </subcellularLocation>
</comment>
<dbReference type="GO" id="GO:0140096">
    <property type="term" value="F:catalytic activity, acting on a protein"/>
    <property type="evidence" value="ECO:0007669"/>
    <property type="project" value="UniProtKB-ARBA"/>
</dbReference>
<dbReference type="Gene3D" id="2.40.50.140">
    <property type="entry name" value="Nucleic acid-binding proteins"/>
    <property type="match status" value="1"/>
</dbReference>
<feature type="domain" description="Aminoacyl-transfer RNA synthetases class-II family profile" evidence="15">
    <location>
        <begin position="179"/>
        <end position="490"/>
    </location>
</feature>
<keyword evidence="8 13" id="KW-0067">ATP-binding</keyword>
<dbReference type="SUPFAM" id="SSF55681">
    <property type="entry name" value="Class II aaRS and biotin synthetases"/>
    <property type="match status" value="1"/>
</dbReference>
<dbReference type="FunFam" id="3.30.930.10:FF:000001">
    <property type="entry name" value="Lysine--tRNA ligase"/>
    <property type="match status" value="1"/>
</dbReference>
<dbReference type="Proteomes" id="UP000256562">
    <property type="component" value="Unassembled WGS sequence"/>
</dbReference>
<keyword evidence="6 13" id="KW-0479">Metal-binding</keyword>
<dbReference type="GO" id="GO:0016740">
    <property type="term" value="F:transferase activity"/>
    <property type="evidence" value="ECO:0007669"/>
    <property type="project" value="UniProtKB-ARBA"/>
</dbReference>
<dbReference type="NCBIfam" id="NF001756">
    <property type="entry name" value="PRK00484.1"/>
    <property type="match status" value="1"/>
</dbReference>
<comment type="cofactor">
    <cofactor evidence="13 14">
        <name>Mg(2+)</name>
        <dbReference type="ChEBI" id="CHEBI:18420"/>
    </cofactor>
    <text evidence="13 14">Binds 3 Mg(2+) ions per subunit.</text>
</comment>
<reference evidence="16 17" key="1">
    <citation type="journal article" date="2018" name="Vet. Microbiol.">
        <title>Characterisation of Staphylococcus felis isolated from cats using whole genome sequencing.</title>
        <authorList>
            <person name="Worthing K."/>
            <person name="Pang S."/>
            <person name="Trott D.J."/>
            <person name="Abraham S."/>
            <person name="Coombs G.W."/>
            <person name="Jordan D."/>
            <person name="McIntyre L."/>
            <person name="Davies M.R."/>
            <person name="Norris J."/>
        </authorList>
    </citation>
    <scope>NUCLEOTIDE SEQUENCE [LARGE SCALE GENOMIC DNA]</scope>
    <source>
        <strain evidence="16 17">F9</strain>
    </source>
</reference>
<evidence type="ECO:0000313" key="16">
    <source>
        <dbReference type="EMBL" id="REH92438.1"/>
    </source>
</evidence>
<dbReference type="InterPro" id="IPR044136">
    <property type="entry name" value="Lys-tRNA-ligase_II_N"/>
</dbReference>
<evidence type="ECO:0000256" key="5">
    <source>
        <dbReference type="ARBA" id="ARBA00022598"/>
    </source>
</evidence>
<evidence type="ECO:0000256" key="1">
    <source>
        <dbReference type="ARBA" id="ARBA00004496"/>
    </source>
</evidence>
<evidence type="ECO:0000256" key="2">
    <source>
        <dbReference type="ARBA" id="ARBA00008226"/>
    </source>
</evidence>
<proteinExistence type="inferred from homology"/>
<name>A0A3E0IMH2_9STAP</name>
<dbReference type="EC" id="6.1.1.6" evidence="13"/>
<keyword evidence="5 13" id="KW-0436">Ligase</keyword>
<dbReference type="OrthoDB" id="9801152at2"/>
<dbReference type="InterPro" id="IPR004364">
    <property type="entry name" value="Aa-tRNA-synt_II"/>
</dbReference>
<evidence type="ECO:0000256" key="12">
    <source>
        <dbReference type="ARBA" id="ARBA00048573"/>
    </source>
</evidence>
<keyword evidence="10 13" id="KW-0648">Protein biosynthesis</keyword>
<dbReference type="InterPro" id="IPR004365">
    <property type="entry name" value="NA-bd_OB_tRNA"/>
</dbReference>
<comment type="subunit">
    <text evidence="3 13">Homodimer.</text>
</comment>
<evidence type="ECO:0000256" key="4">
    <source>
        <dbReference type="ARBA" id="ARBA00022490"/>
    </source>
</evidence>
<dbReference type="InterPro" id="IPR034762">
    <property type="entry name" value="Lys-tRNA-ligase_II_bac/euk"/>
</dbReference>
<dbReference type="PANTHER" id="PTHR42918">
    <property type="entry name" value="LYSYL-TRNA SYNTHETASE"/>
    <property type="match status" value="1"/>
</dbReference>
<comment type="similarity">
    <text evidence="2 13">Belongs to the class-II aminoacyl-tRNA synthetase family.</text>
</comment>
<evidence type="ECO:0000256" key="13">
    <source>
        <dbReference type="HAMAP-Rule" id="MF_00252"/>
    </source>
</evidence>
<keyword evidence="7 13" id="KW-0547">Nucleotide-binding</keyword>
<organism evidence="16 17">
    <name type="scientific">Staphylococcus felis</name>
    <dbReference type="NCBI Taxonomy" id="46127"/>
    <lineage>
        <taxon>Bacteria</taxon>
        <taxon>Bacillati</taxon>
        <taxon>Bacillota</taxon>
        <taxon>Bacilli</taxon>
        <taxon>Bacillales</taxon>
        <taxon>Staphylococcaceae</taxon>
        <taxon>Staphylococcus</taxon>
    </lineage>
</organism>
<dbReference type="InterPro" id="IPR002313">
    <property type="entry name" value="Lys-tRNA-ligase_II"/>
</dbReference>
<evidence type="ECO:0000259" key="15">
    <source>
        <dbReference type="PROSITE" id="PS50862"/>
    </source>
</evidence>
<evidence type="ECO:0000256" key="6">
    <source>
        <dbReference type="ARBA" id="ARBA00022723"/>
    </source>
</evidence>
<evidence type="ECO:0000256" key="9">
    <source>
        <dbReference type="ARBA" id="ARBA00022842"/>
    </source>
</evidence>
<dbReference type="CDD" id="cd04322">
    <property type="entry name" value="LysRS_N"/>
    <property type="match status" value="1"/>
</dbReference>
<dbReference type="GO" id="GO:0005829">
    <property type="term" value="C:cytosol"/>
    <property type="evidence" value="ECO:0007669"/>
    <property type="project" value="TreeGrafter"/>
</dbReference>
<evidence type="ECO:0000256" key="14">
    <source>
        <dbReference type="RuleBase" id="RU000336"/>
    </source>
</evidence>
<dbReference type="FunFam" id="2.40.50.140:FF:000024">
    <property type="entry name" value="Lysine--tRNA ligase"/>
    <property type="match status" value="1"/>
</dbReference>
<dbReference type="Gene3D" id="3.30.930.10">
    <property type="entry name" value="Bira Bifunctional Protein, Domain 2"/>
    <property type="match status" value="1"/>
</dbReference>
<keyword evidence="4 13" id="KW-0963">Cytoplasm</keyword>
<comment type="caution">
    <text evidence="16">The sequence shown here is derived from an EMBL/GenBank/DDBJ whole genome shotgun (WGS) entry which is preliminary data.</text>
</comment>
<dbReference type="GO" id="GO:0006430">
    <property type="term" value="P:lysyl-tRNA aminoacylation"/>
    <property type="evidence" value="ECO:0007669"/>
    <property type="project" value="UniProtKB-UniRule"/>
</dbReference>
<dbReference type="CDD" id="cd00775">
    <property type="entry name" value="LysRS_core"/>
    <property type="match status" value="1"/>
</dbReference>
<dbReference type="PIRSF" id="PIRSF039101">
    <property type="entry name" value="LysRS2"/>
    <property type="match status" value="1"/>
</dbReference>
<dbReference type="Pfam" id="PF01336">
    <property type="entry name" value="tRNA_anti-codon"/>
    <property type="match status" value="1"/>
</dbReference>
<dbReference type="GO" id="GO:0004824">
    <property type="term" value="F:lysine-tRNA ligase activity"/>
    <property type="evidence" value="ECO:0007669"/>
    <property type="project" value="UniProtKB-UniRule"/>
</dbReference>
<dbReference type="GO" id="GO:0000287">
    <property type="term" value="F:magnesium ion binding"/>
    <property type="evidence" value="ECO:0007669"/>
    <property type="project" value="UniProtKB-UniRule"/>
</dbReference>